<evidence type="ECO:0000313" key="4">
    <source>
        <dbReference type="EMBL" id="EPE24907.1"/>
    </source>
</evidence>
<gene>
    <name evidence="4" type="ORF">GLAREA_11488</name>
</gene>
<dbReference type="RefSeq" id="XP_008087822.1">
    <property type="nucleotide sequence ID" value="XM_008089631.1"/>
</dbReference>
<comment type="similarity">
    <text evidence="1">Belongs to the zinc-containing alcohol dehydrogenase family.</text>
</comment>
<dbReference type="EMBL" id="KE145372">
    <property type="protein sequence ID" value="EPE24907.1"/>
    <property type="molecule type" value="Genomic_DNA"/>
</dbReference>
<dbReference type="OrthoDB" id="48317at2759"/>
<dbReference type="SUPFAM" id="SSF50129">
    <property type="entry name" value="GroES-like"/>
    <property type="match status" value="1"/>
</dbReference>
<keyword evidence="2" id="KW-0560">Oxidoreductase</keyword>
<evidence type="ECO:0000256" key="2">
    <source>
        <dbReference type="ARBA" id="ARBA00023002"/>
    </source>
</evidence>
<dbReference type="OMA" id="QICADAI"/>
<dbReference type="PANTHER" id="PTHR45348:SF2">
    <property type="entry name" value="ZINC-TYPE ALCOHOL DEHYDROGENASE-LIKE PROTEIN C2E1P3.01"/>
    <property type="match status" value="1"/>
</dbReference>
<dbReference type="InterPro" id="IPR020843">
    <property type="entry name" value="ER"/>
</dbReference>
<dbReference type="eggNOG" id="KOG1198">
    <property type="taxonomic scope" value="Eukaryota"/>
</dbReference>
<proteinExistence type="inferred from homology"/>
<dbReference type="Gene3D" id="3.90.180.10">
    <property type="entry name" value="Medium-chain alcohol dehydrogenases, catalytic domain"/>
    <property type="match status" value="1"/>
</dbReference>
<dbReference type="SMART" id="SM00829">
    <property type="entry name" value="PKS_ER"/>
    <property type="match status" value="1"/>
</dbReference>
<dbReference type="CDD" id="cd08249">
    <property type="entry name" value="enoyl_reductase_like"/>
    <property type="match status" value="1"/>
</dbReference>
<evidence type="ECO:0000256" key="1">
    <source>
        <dbReference type="ARBA" id="ARBA00008072"/>
    </source>
</evidence>
<dbReference type="InterPro" id="IPR036291">
    <property type="entry name" value="NAD(P)-bd_dom_sf"/>
</dbReference>
<dbReference type="Pfam" id="PF08240">
    <property type="entry name" value="ADH_N"/>
    <property type="match status" value="1"/>
</dbReference>
<evidence type="ECO:0000313" key="5">
    <source>
        <dbReference type="Proteomes" id="UP000016922"/>
    </source>
</evidence>
<protein>
    <submittedName>
        <fullName evidence="4">GroES-like protein</fullName>
    </submittedName>
</protein>
<dbReference type="PANTHER" id="PTHR45348">
    <property type="entry name" value="HYPOTHETICAL OXIDOREDUCTASE (EUROFUNG)"/>
    <property type="match status" value="1"/>
</dbReference>
<dbReference type="Proteomes" id="UP000016922">
    <property type="component" value="Unassembled WGS sequence"/>
</dbReference>
<feature type="domain" description="Enoyl reductase (ER)" evidence="3">
    <location>
        <begin position="15"/>
        <end position="355"/>
    </location>
</feature>
<accession>S3CEI3</accession>
<keyword evidence="5" id="KW-1185">Reference proteome</keyword>
<dbReference type="Pfam" id="PF00107">
    <property type="entry name" value="ADH_zinc_N"/>
    <property type="match status" value="1"/>
</dbReference>
<dbReference type="InterPro" id="IPR013149">
    <property type="entry name" value="ADH-like_C"/>
</dbReference>
<evidence type="ECO:0000259" key="3">
    <source>
        <dbReference type="SMART" id="SM00829"/>
    </source>
</evidence>
<dbReference type="InterPro" id="IPR047122">
    <property type="entry name" value="Trans-enoyl_RdTase-like"/>
</dbReference>
<dbReference type="AlphaFoldDB" id="S3CEI3"/>
<organism evidence="4 5">
    <name type="scientific">Glarea lozoyensis (strain ATCC 20868 / MF5171)</name>
    <dbReference type="NCBI Taxonomy" id="1116229"/>
    <lineage>
        <taxon>Eukaryota</taxon>
        <taxon>Fungi</taxon>
        <taxon>Dikarya</taxon>
        <taxon>Ascomycota</taxon>
        <taxon>Pezizomycotina</taxon>
        <taxon>Leotiomycetes</taxon>
        <taxon>Helotiales</taxon>
        <taxon>Helotiaceae</taxon>
        <taxon>Glarea</taxon>
    </lineage>
</organism>
<dbReference type="SUPFAM" id="SSF51735">
    <property type="entry name" value="NAD(P)-binding Rossmann-fold domains"/>
    <property type="match status" value="1"/>
</dbReference>
<dbReference type="Gene3D" id="3.40.50.720">
    <property type="entry name" value="NAD(P)-binding Rossmann-like Domain"/>
    <property type="match status" value="1"/>
</dbReference>
<sequence length="362" mass="38658">MASPINHGVVKLAVGEAKLSTIPIPKIRDGYLLVKTAAVALNPTDWQTVDEENPPSTPPLLLGCDAAGVVVEVGKGINKPWKKGDRIACIAHGGNEVEPTDGSFAEYILMKGDIGIHLPDHVSFEQGAAIASGINTAALSMYSPKTLGFQVPTFPIQQSSGEEKFVLIYGGSSASGTIAIQFAKLSGFTVITTASRRNFDMLKGFGADHVFDYRDPNCGKVIRELTKNKLRHVLDTIAVPESAQICADALSSSSDAGPLLYVNLLGIQNPRSDVESRFMLGYTASGERFVIEGQEWPASPEDFDLAKTFVALSEKLLEANLIKNHPIKLMEGGLGGILDGMQYLKDGKVSGVKVVYQVGDAL</sequence>
<dbReference type="HOGENOM" id="CLU_026673_16_1_1"/>
<dbReference type="InterPro" id="IPR011032">
    <property type="entry name" value="GroES-like_sf"/>
</dbReference>
<dbReference type="GeneID" id="19470529"/>
<reference evidence="4 5" key="1">
    <citation type="journal article" date="2013" name="BMC Genomics">
        <title>Genomics-driven discovery of the pneumocandin biosynthetic gene cluster in the fungus Glarea lozoyensis.</title>
        <authorList>
            <person name="Chen L."/>
            <person name="Yue Q."/>
            <person name="Zhang X."/>
            <person name="Xiang M."/>
            <person name="Wang C."/>
            <person name="Li S."/>
            <person name="Che Y."/>
            <person name="Ortiz-Lopez F.J."/>
            <person name="Bills G.F."/>
            <person name="Liu X."/>
            <person name="An Z."/>
        </authorList>
    </citation>
    <scope>NUCLEOTIDE SEQUENCE [LARGE SCALE GENOMIC DNA]</scope>
    <source>
        <strain evidence="5">ATCC 20868 / MF5171</strain>
    </source>
</reference>
<dbReference type="KEGG" id="glz:GLAREA_11488"/>
<dbReference type="InterPro" id="IPR013154">
    <property type="entry name" value="ADH-like_N"/>
</dbReference>
<dbReference type="GO" id="GO:0016651">
    <property type="term" value="F:oxidoreductase activity, acting on NAD(P)H"/>
    <property type="evidence" value="ECO:0007669"/>
    <property type="project" value="InterPro"/>
</dbReference>
<name>S3CEI3_GLAL2</name>